<accession>A0A0P6XRM1</accession>
<dbReference type="RefSeq" id="WP_054534794.1">
    <property type="nucleotide sequence ID" value="NZ_LGKP01000021.1"/>
</dbReference>
<dbReference type="STRING" id="70996.SE18_12535"/>
<organism evidence="4 5">
    <name type="scientific">Herpetosiphon geysericola</name>
    <dbReference type="NCBI Taxonomy" id="70996"/>
    <lineage>
        <taxon>Bacteria</taxon>
        <taxon>Bacillati</taxon>
        <taxon>Chloroflexota</taxon>
        <taxon>Chloroflexia</taxon>
        <taxon>Herpetosiphonales</taxon>
        <taxon>Herpetosiphonaceae</taxon>
        <taxon>Herpetosiphon</taxon>
    </lineage>
</organism>
<keyword evidence="1 2" id="KW-0597">Phosphoprotein</keyword>
<evidence type="ECO:0000259" key="3">
    <source>
        <dbReference type="PROSITE" id="PS50110"/>
    </source>
</evidence>
<name>A0A0P6XRM1_9CHLR</name>
<dbReference type="Gene3D" id="3.40.50.2300">
    <property type="match status" value="1"/>
</dbReference>
<evidence type="ECO:0000256" key="1">
    <source>
        <dbReference type="ARBA" id="ARBA00022553"/>
    </source>
</evidence>
<evidence type="ECO:0000313" key="4">
    <source>
        <dbReference type="EMBL" id="KPL86783.1"/>
    </source>
</evidence>
<dbReference type="AlphaFoldDB" id="A0A0P6XRM1"/>
<gene>
    <name evidence="4" type="ORF">SE18_12535</name>
</gene>
<feature type="modified residue" description="4-aspartylphosphate" evidence="2">
    <location>
        <position position="54"/>
    </location>
</feature>
<evidence type="ECO:0000256" key="2">
    <source>
        <dbReference type="PROSITE-ProRule" id="PRU00169"/>
    </source>
</evidence>
<dbReference type="PROSITE" id="PS50110">
    <property type="entry name" value="RESPONSE_REGULATORY"/>
    <property type="match status" value="1"/>
</dbReference>
<evidence type="ECO:0000313" key="5">
    <source>
        <dbReference type="Proteomes" id="UP000050277"/>
    </source>
</evidence>
<dbReference type="SUPFAM" id="SSF52172">
    <property type="entry name" value="CheY-like"/>
    <property type="match status" value="1"/>
</dbReference>
<proteinExistence type="predicted"/>
<dbReference type="InterPro" id="IPR050595">
    <property type="entry name" value="Bact_response_regulator"/>
</dbReference>
<dbReference type="Pfam" id="PF00072">
    <property type="entry name" value="Response_reg"/>
    <property type="match status" value="1"/>
</dbReference>
<protein>
    <recommendedName>
        <fullName evidence="3">Response regulatory domain-containing protein</fullName>
    </recommendedName>
</protein>
<dbReference type="SMART" id="SM00448">
    <property type="entry name" value="REC"/>
    <property type="match status" value="1"/>
</dbReference>
<feature type="domain" description="Response regulatory" evidence="3">
    <location>
        <begin position="4"/>
        <end position="123"/>
    </location>
</feature>
<reference evidence="4 5" key="1">
    <citation type="submission" date="2015-07" db="EMBL/GenBank/DDBJ databases">
        <title>Whole genome sequence of Herpetosiphon geysericola DSM 7119.</title>
        <authorList>
            <person name="Hemp J."/>
            <person name="Ward L.M."/>
            <person name="Pace L.A."/>
            <person name="Fischer W.W."/>
        </authorList>
    </citation>
    <scope>NUCLEOTIDE SEQUENCE [LARGE SCALE GENOMIC DNA]</scope>
    <source>
        <strain evidence="4 5">DSM 7119</strain>
    </source>
</reference>
<dbReference type="PANTHER" id="PTHR44591">
    <property type="entry name" value="STRESS RESPONSE REGULATOR PROTEIN 1"/>
    <property type="match status" value="1"/>
</dbReference>
<dbReference type="EMBL" id="LGKP01000021">
    <property type="protein sequence ID" value="KPL86783.1"/>
    <property type="molecule type" value="Genomic_DNA"/>
</dbReference>
<sequence length="130" mass="14619">MLQRIAVVDDSSEFQQLIDVMLQYIGIREIHHWASSVEALPKLIQNPPELLILDVMMSGMDGLNVWRELRAQPTTKSLPVIVCTAAINSIVHQEAQLNADPLTVILPKPFTLDELRQAMSRVAPLWQVVV</sequence>
<comment type="caution">
    <text evidence="4">The sequence shown here is derived from an EMBL/GenBank/DDBJ whole genome shotgun (WGS) entry which is preliminary data.</text>
</comment>
<dbReference type="GO" id="GO:0000160">
    <property type="term" value="P:phosphorelay signal transduction system"/>
    <property type="evidence" value="ECO:0007669"/>
    <property type="project" value="InterPro"/>
</dbReference>
<dbReference type="InterPro" id="IPR011006">
    <property type="entry name" value="CheY-like_superfamily"/>
</dbReference>
<dbReference type="InterPro" id="IPR001789">
    <property type="entry name" value="Sig_transdc_resp-reg_receiver"/>
</dbReference>
<dbReference type="PANTHER" id="PTHR44591:SF3">
    <property type="entry name" value="RESPONSE REGULATORY DOMAIN-CONTAINING PROTEIN"/>
    <property type="match status" value="1"/>
</dbReference>
<dbReference type="OrthoDB" id="159132at2"/>
<dbReference type="Proteomes" id="UP000050277">
    <property type="component" value="Unassembled WGS sequence"/>
</dbReference>
<keyword evidence="5" id="KW-1185">Reference proteome</keyword>